<evidence type="ECO:0000259" key="6">
    <source>
        <dbReference type="Pfam" id="PF00069"/>
    </source>
</evidence>
<dbReference type="Pfam" id="PF00069">
    <property type="entry name" value="Pkinase"/>
    <property type="match status" value="1"/>
</dbReference>
<evidence type="ECO:0000256" key="2">
    <source>
        <dbReference type="ARBA" id="ARBA00022679"/>
    </source>
</evidence>
<proteinExistence type="predicted"/>
<evidence type="ECO:0000256" key="5">
    <source>
        <dbReference type="ARBA" id="ARBA00022840"/>
    </source>
</evidence>
<comment type="caution">
    <text evidence="7">The sequence shown here is derived from an EMBL/GenBank/DDBJ whole genome shotgun (WGS) entry which is preliminary data.</text>
</comment>
<keyword evidence="3" id="KW-0547">Nucleotide-binding</keyword>
<keyword evidence="1" id="KW-0723">Serine/threonine-protein kinase</keyword>
<dbReference type="InterPro" id="IPR030616">
    <property type="entry name" value="Aur-like"/>
</dbReference>
<dbReference type="PANTHER" id="PTHR24350">
    <property type="entry name" value="SERINE/THREONINE-PROTEIN KINASE IAL-RELATED"/>
    <property type="match status" value="1"/>
</dbReference>
<evidence type="ECO:0000313" key="7">
    <source>
        <dbReference type="EMBL" id="TVU13576.1"/>
    </source>
</evidence>
<keyword evidence="4" id="KW-0418">Kinase</keyword>
<evidence type="ECO:0000256" key="1">
    <source>
        <dbReference type="ARBA" id="ARBA00022527"/>
    </source>
</evidence>
<evidence type="ECO:0000256" key="3">
    <source>
        <dbReference type="ARBA" id="ARBA00022741"/>
    </source>
</evidence>
<dbReference type="GO" id="GO:0004674">
    <property type="term" value="F:protein serine/threonine kinase activity"/>
    <property type="evidence" value="ECO:0007669"/>
    <property type="project" value="UniProtKB-KW"/>
</dbReference>
<dbReference type="Gramene" id="TVU13576">
    <property type="protein sequence ID" value="TVU13576"/>
    <property type="gene ID" value="EJB05_40636"/>
</dbReference>
<dbReference type="SUPFAM" id="SSF56112">
    <property type="entry name" value="Protein kinase-like (PK-like)"/>
    <property type="match status" value="1"/>
</dbReference>
<feature type="domain" description="Protein kinase" evidence="6">
    <location>
        <begin position="31"/>
        <end position="95"/>
    </location>
</feature>
<keyword evidence="8" id="KW-1185">Reference proteome</keyword>
<reference evidence="7 8" key="1">
    <citation type="journal article" date="2019" name="Sci. Rep.">
        <title>A high-quality genome of Eragrostis curvula grass provides insights into Poaceae evolution and supports new strategies to enhance forage quality.</title>
        <authorList>
            <person name="Carballo J."/>
            <person name="Santos B.A.C.M."/>
            <person name="Zappacosta D."/>
            <person name="Garbus I."/>
            <person name="Selva J.P."/>
            <person name="Gallo C.A."/>
            <person name="Diaz A."/>
            <person name="Albertini E."/>
            <person name="Caccamo M."/>
            <person name="Echenique V."/>
        </authorList>
    </citation>
    <scope>NUCLEOTIDE SEQUENCE [LARGE SCALE GENOMIC DNA]</scope>
    <source>
        <strain evidence="8">cv. Victoria</strain>
        <tissue evidence="7">Leaf</tissue>
    </source>
</reference>
<protein>
    <recommendedName>
        <fullName evidence="6">Protein kinase domain-containing protein</fullName>
    </recommendedName>
</protein>
<evidence type="ECO:0000313" key="8">
    <source>
        <dbReference type="Proteomes" id="UP000324897"/>
    </source>
</evidence>
<accession>A0A5J9TQA6</accession>
<dbReference type="Proteomes" id="UP000324897">
    <property type="component" value="Unassembled WGS sequence"/>
</dbReference>
<organism evidence="7 8">
    <name type="scientific">Eragrostis curvula</name>
    <name type="common">weeping love grass</name>
    <dbReference type="NCBI Taxonomy" id="38414"/>
    <lineage>
        <taxon>Eukaryota</taxon>
        <taxon>Viridiplantae</taxon>
        <taxon>Streptophyta</taxon>
        <taxon>Embryophyta</taxon>
        <taxon>Tracheophyta</taxon>
        <taxon>Spermatophyta</taxon>
        <taxon>Magnoliopsida</taxon>
        <taxon>Liliopsida</taxon>
        <taxon>Poales</taxon>
        <taxon>Poaceae</taxon>
        <taxon>PACMAD clade</taxon>
        <taxon>Chloridoideae</taxon>
        <taxon>Eragrostideae</taxon>
        <taxon>Eragrostidinae</taxon>
        <taxon>Eragrostis</taxon>
    </lineage>
</organism>
<evidence type="ECO:0000256" key="4">
    <source>
        <dbReference type="ARBA" id="ARBA00022777"/>
    </source>
</evidence>
<dbReference type="AlphaFoldDB" id="A0A5J9TQA6"/>
<gene>
    <name evidence="7" type="ORF">EJB05_40636</name>
</gene>
<dbReference type="GO" id="GO:0005524">
    <property type="term" value="F:ATP binding"/>
    <property type="evidence" value="ECO:0007669"/>
    <property type="project" value="UniProtKB-KW"/>
</dbReference>
<dbReference type="Gene3D" id="3.30.200.20">
    <property type="entry name" value="Phosphorylase Kinase, domain 1"/>
    <property type="match status" value="1"/>
</dbReference>
<dbReference type="Gene3D" id="1.10.510.10">
    <property type="entry name" value="Transferase(Phosphotransferase) domain 1"/>
    <property type="match status" value="1"/>
</dbReference>
<keyword evidence="5" id="KW-0067">ATP-binding</keyword>
<keyword evidence="2" id="KW-0808">Transferase</keyword>
<dbReference type="InterPro" id="IPR011009">
    <property type="entry name" value="Kinase-like_dom_sf"/>
</dbReference>
<dbReference type="InterPro" id="IPR000719">
    <property type="entry name" value="Prot_kinase_dom"/>
</dbReference>
<feature type="non-terminal residue" evidence="7">
    <location>
        <position position="1"/>
    </location>
</feature>
<sequence>MFISGGGGGGASPKQRLHLLDVLVCAAPPSSRHLVALHAAFEDSDAVHLVLDLCVGGDLFFLVSVRAPLPEPEAADLLAHLADALAGCHNHGVVYHKFVVLAQICFRHSSPSSPPEPPPAAVAAIEIHPAPADEIHTVSALKLDLVAAVEFYLTASLLRTSRGRVLIVGVHYRIRLPWKPSPIFDHDGFKNKINEVYLNFFLLCNSQEVYNHLIPLLHAIVDKYFVCALPDIGGIVIAGPIPGWENVAKVRTHVMKEKLEKFAQAGDSLILAFS</sequence>
<dbReference type="EMBL" id="RWGY01000034">
    <property type="protein sequence ID" value="TVU13576.1"/>
    <property type="molecule type" value="Genomic_DNA"/>
</dbReference>
<name>A0A5J9TQA6_9POAL</name>